<keyword evidence="2" id="KW-1133">Transmembrane helix</keyword>
<reference evidence="3" key="1">
    <citation type="submission" date="2023-06" db="EMBL/GenBank/DDBJ databases">
        <title>Survivors Of The Sea: Transcriptome response of Skeletonema marinoi to long-term dormancy.</title>
        <authorList>
            <person name="Pinder M.I.M."/>
            <person name="Kourtchenko O."/>
            <person name="Robertson E.K."/>
            <person name="Larsson T."/>
            <person name="Maumus F."/>
            <person name="Osuna-Cruz C.M."/>
            <person name="Vancaester E."/>
            <person name="Stenow R."/>
            <person name="Vandepoele K."/>
            <person name="Ploug H."/>
            <person name="Bruchert V."/>
            <person name="Godhe A."/>
            <person name="Topel M."/>
        </authorList>
    </citation>
    <scope>NUCLEOTIDE SEQUENCE</scope>
    <source>
        <strain evidence="3">R05AC</strain>
    </source>
</reference>
<accession>A0AAD8XYU7</accession>
<dbReference type="PANTHER" id="PTHR11841">
    <property type="entry name" value="REELIN"/>
    <property type="match status" value="1"/>
</dbReference>
<gene>
    <name evidence="3" type="ORF">QTG54_013502</name>
</gene>
<dbReference type="AlphaFoldDB" id="A0AAD8XYU7"/>
<feature type="transmembrane region" description="Helical" evidence="2">
    <location>
        <begin position="849"/>
        <end position="869"/>
    </location>
</feature>
<feature type="compositionally biased region" description="Basic residues" evidence="1">
    <location>
        <begin position="7"/>
        <end position="20"/>
    </location>
</feature>
<feature type="transmembrane region" description="Helical" evidence="2">
    <location>
        <begin position="732"/>
        <end position="755"/>
    </location>
</feature>
<dbReference type="Pfam" id="PF21471">
    <property type="entry name" value="Reelin_subrepeat-B"/>
    <property type="match status" value="1"/>
</dbReference>
<feature type="transmembrane region" description="Helical" evidence="2">
    <location>
        <begin position="558"/>
        <end position="576"/>
    </location>
</feature>
<feature type="transmembrane region" description="Helical" evidence="2">
    <location>
        <begin position="184"/>
        <end position="207"/>
    </location>
</feature>
<dbReference type="Gene3D" id="2.60.120.260">
    <property type="entry name" value="Galactose-binding domain-like"/>
    <property type="match status" value="1"/>
</dbReference>
<evidence type="ECO:0008006" key="5">
    <source>
        <dbReference type="Google" id="ProtNLM"/>
    </source>
</evidence>
<evidence type="ECO:0000313" key="3">
    <source>
        <dbReference type="EMBL" id="KAK1735796.1"/>
    </source>
</evidence>
<comment type="caution">
    <text evidence="3">The sequence shown here is derived from an EMBL/GenBank/DDBJ whole genome shotgun (WGS) entry which is preliminary data.</text>
</comment>
<feature type="region of interest" description="Disordered" evidence="1">
    <location>
        <begin position="1"/>
        <end position="20"/>
    </location>
</feature>
<keyword evidence="2" id="KW-0812">Transmembrane</keyword>
<feature type="transmembrane region" description="Helical" evidence="2">
    <location>
        <begin position="775"/>
        <end position="799"/>
    </location>
</feature>
<dbReference type="Proteomes" id="UP001224775">
    <property type="component" value="Unassembled WGS sequence"/>
</dbReference>
<organism evidence="3 4">
    <name type="scientific">Skeletonema marinoi</name>
    <dbReference type="NCBI Taxonomy" id="267567"/>
    <lineage>
        <taxon>Eukaryota</taxon>
        <taxon>Sar</taxon>
        <taxon>Stramenopiles</taxon>
        <taxon>Ochrophyta</taxon>
        <taxon>Bacillariophyta</taxon>
        <taxon>Coscinodiscophyceae</taxon>
        <taxon>Thalassiosirophycidae</taxon>
        <taxon>Thalassiosirales</taxon>
        <taxon>Skeletonemataceae</taxon>
        <taxon>Skeletonema</taxon>
        <taxon>Skeletonema marinoi-dohrnii complex</taxon>
    </lineage>
</organism>
<protein>
    <recommendedName>
        <fullName evidence="5">Reelin</fullName>
    </recommendedName>
</protein>
<name>A0AAD8XYU7_9STRA</name>
<dbReference type="InterPro" id="IPR034968">
    <property type="entry name" value="Reelin"/>
</dbReference>
<proteinExistence type="predicted"/>
<feature type="transmembrane region" description="Helical" evidence="2">
    <location>
        <begin position="616"/>
        <end position="643"/>
    </location>
</feature>
<sequence>MPPPQPKPHHQKRRKRKWRDKIKAIPVEPAEDVEKTLTKCQRCPEHRNRQGKFRLLINDGCFLCDACYRHEFPATAMLDEESDFRRNVKDIQHNITNTILDHVAEMKQPRQDDKGANGDSSSSSSFSSEIECRMCLERGFFRTCCKSYYCHQCYFQSGRCPKCNKDTPLTGLAAALNKEDPGRVAVGVSWLISVLIVIIAITAVALLCWNASTFPVTISANQCRGWLPTCNLAVCIEHNEHEESGAFLPATQPYNDCDRSTSSHQVIASACVYDWEAYIWSNHSIGYDLCISSPREEHSRSASVSSSKPLLLYSNDNAGVYVFDDDFEFPLKEASAPWQEIINGKYSDACGVKRNPSERGSHGAFSPPDNKNALVFGGRQRRHATTQGLNVESGGTVEFHLKLGPLIQNDLNSECQAAFEGDVILEYNTNNAWTTIGTYPAWKYRGEAFQFISEIIPSDARTNSTQFRIRQPKFDEMRDHWAIDDFRVLSRLTPLWQDSEEYKQLGLKQSEDVKLAQCCLDTNQCSFFDKKRISFDSDICESISTAKTNVRRLKAPELLILFTVLAAVGKVLYRLVSSRFTRIVKSNHKHLSNDDSEEEGTALFPRKKFSSISSLSWQYSVTFLLCGVMLLTIHRLLSASMIFHCMRRENSEDPVCRTDDVSFYISSFAAFCLDARVVGMLLTKVFFVENPRNRKALEVEVDLHPERRYMRIGTGGVVPVCEVTELQAKSRLISWFVSSCYVMGGLPLALGSLTIQSFELGPEIDVLSLILGSLALLREVFGPSLFAKFWLCVGWVFAFRTDDRKEFGRAVRRKGLLQQFIVGFCLTPIVVMFTLLIRRVEDVSSTDNLILFIIFAVSGGLFGPLVGVFRGLPTTPDAYLTSWPRRCYAITYYEKVRCPCIFSWNYCGEIHSRQVLLIISLDDMHGFRKSLMGNLSNKNES</sequence>
<feature type="transmembrane region" description="Helical" evidence="2">
    <location>
        <begin position="820"/>
        <end position="837"/>
    </location>
</feature>
<dbReference type="EMBL" id="JATAAI010000032">
    <property type="protein sequence ID" value="KAK1735796.1"/>
    <property type="molecule type" value="Genomic_DNA"/>
</dbReference>
<keyword evidence="4" id="KW-1185">Reference proteome</keyword>
<evidence type="ECO:0000256" key="2">
    <source>
        <dbReference type="SAM" id="Phobius"/>
    </source>
</evidence>
<evidence type="ECO:0000313" key="4">
    <source>
        <dbReference type="Proteomes" id="UP001224775"/>
    </source>
</evidence>
<feature type="compositionally biased region" description="Basic and acidic residues" evidence="1">
    <location>
        <begin position="102"/>
        <end position="116"/>
    </location>
</feature>
<feature type="region of interest" description="Disordered" evidence="1">
    <location>
        <begin position="102"/>
        <end position="126"/>
    </location>
</feature>
<dbReference type="InterPro" id="IPR049419">
    <property type="entry name" value="Reelin_subrepeat-B"/>
</dbReference>
<keyword evidence="2" id="KW-0472">Membrane</keyword>
<dbReference type="GO" id="GO:0070325">
    <property type="term" value="F:lipoprotein particle receptor binding"/>
    <property type="evidence" value="ECO:0007669"/>
    <property type="project" value="InterPro"/>
</dbReference>
<evidence type="ECO:0000256" key="1">
    <source>
        <dbReference type="SAM" id="MobiDB-lite"/>
    </source>
</evidence>